<dbReference type="EMBL" id="WCSY01000017">
    <property type="protein sequence ID" value="KAB4309688.1"/>
    <property type="molecule type" value="Genomic_DNA"/>
</dbReference>
<protein>
    <recommendedName>
        <fullName evidence="3 5">Regulatory protein RecX</fullName>
    </recommendedName>
</protein>
<evidence type="ECO:0000313" key="9">
    <source>
        <dbReference type="EMBL" id="CUP82422.1"/>
    </source>
</evidence>
<dbReference type="PANTHER" id="PTHR33602">
    <property type="entry name" value="REGULATORY PROTEIN RECX FAMILY PROTEIN"/>
    <property type="match status" value="1"/>
</dbReference>
<dbReference type="Gene3D" id="1.10.10.10">
    <property type="entry name" value="Winged helix-like DNA-binding domain superfamily/Winged helix DNA-binding domain"/>
    <property type="match status" value="2"/>
</dbReference>
<evidence type="ECO:0000313" key="19">
    <source>
        <dbReference type="Proteomes" id="UP000095541"/>
    </source>
</evidence>
<dbReference type="GO" id="GO:0006282">
    <property type="term" value="P:regulation of DNA repair"/>
    <property type="evidence" value="ECO:0007669"/>
    <property type="project" value="UniProtKB-UniRule"/>
</dbReference>
<dbReference type="Pfam" id="PF02631">
    <property type="entry name" value="RecX_HTH2"/>
    <property type="match status" value="1"/>
</dbReference>
<reference evidence="18" key="4">
    <citation type="submission" date="2021-06" db="EMBL/GenBank/DDBJ databases">
        <title>Interrogation of the integrated mobile genetic elements in gut-associated Bacteroides with a consensus prediction approach.</title>
        <authorList>
            <person name="Campbell D.E."/>
            <person name="Leigh J.R."/>
            <person name="Kim T."/>
            <person name="England W."/>
            <person name="Whitaker R.J."/>
            <person name="Degnan P.H."/>
        </authorList>
    </citation>
    <scope>NUCLEOTIDE SEQUENCE</scope>
    <source>
        <strain evidence="18">VPI-BTDOT2</strain>
    </source>
</reference>
<evidence type="ECO:0000313" key="24">
    <source>
        <dbReference type="Proteomes" id="UP000440614"/>
    </source>
</evidence>
<evidence type="ECO:0000313" key="21">
    <source>
        <dbReference type="Proteomes" id="UP000283616"/>
    </source>
</evidence>
<comment type="similarity">
    <text evidence="2 5">Belongs to the RecX family.</text>
</comment>
<comment type="subcellular location">
    <subcellularLocation>
        <location evidence="1 5">Cytoplasm</location>
    </subcellularLocation>
</comment>
<evidence type="ECO:0000259" key="6">
    <source>
        <dbReference type="Pfam" id="PF02631"/>
    </source>
</evidence>
<reference evidence="19 20" key="1">
    <citation type="submission" date="2015-09" db="EMBL/GenBank/DDBJ databases">
        <authorList>
            <consortium name="Pathogen Informatics"/>
        </authorList>
    </citation>
    <scope>NUCLEOTIDE SEQUENCE [LARGE SCALE GENOMIC DNA]</scope>
    <source>
        <strain evidence="9 20">2789STDY5834899</strain>
        <strain evidence="10 19">2789STDY5834945</strain>
    </source>
</reference>
<evidence type="ECO:0000313" key="14">
    <source>
        <dbReference type="EMBL" id="MCE9239636.1"/>
    </source>
</evidence>
<feature type="domain" description="RecX third three-helical" evidence="7">
    <location>
        <begin position="103"/>
        <end position="150"/>
    </location>
</feature>
<dbReference type="EMBL" id="CZAP01000013">
    <property type="protein sequence ID" value="CUP82422.1"/>
    <property type="molecule type" value="Genomic_DNA"/>
</dbReference>
<evidence type="ECO:0000313" key="22">
    <source>
        <dbReference type="Proteomes" id="UP000284785"/>
    </source>
</evidence>
<keyword evidence="4 5" id="KW-0963">Cytoplasm</keyword>
<sequence>MSAQLTDEEALNRVASYCSAAEHCRAEVNEKLQRWGIAYETIARILERLETEKYIDDERYCRAFVNDKFRFAKWGKMKIAQGLYMKKIPSDVAWRHLNEIDEEEYLSILRDLLASKRKSIHAKDDYELNGKLMRFAVSRGFELKDIRRCIEIPEEEEQFS</sequence>
<reference evidence="14" key="5">
    <citation type="submission" date="2021-07" db="EMBL/GenBank/DDBJ databases">
        <title>Comparative genomics of Bacteroides fragilis group isolates reveals species-dependent resistance mechanisms and validates clinical tools for resistance prediction.</title>
        <authorList>
            <person name="Wallace M.J."/>
            <person name="Jean S."/>
            <person name="Wallace M.A."/>
            <person name="Carey-Ann B.D."/>
            <person name="Dantas G."/>
        </authorList>
    </citation>
    <scope>NUCLEOTIDE SEQUENCE</scope>
    <source>
        <strain evidence="14">BJH_160</strain>
    </source>
</reference>
<dbReference type="OMA" id="AYQERCH"/>
<evidence type="ECO:0000256" key="1">
    <source>
        <dbReference type="ARBA" id="ARBA00004496"/>
    </source>
</evidence>
<evidence type="ECO:0000259" key="7">
    <source>
        <dbReference type="Pfam" id="PF21981"/>
    </source>
</evidence>
<evidence type="ECO:0000313" key="10">
    <source>
        <dbReference type="EMBL" id="CUQ30972.1"/>
    </source>
</evidence>
<dbReference type="Pfam" id="PF21981">
    <property type="entry name" value="RecX_HTH3"/>
    <property type="match status" value="1"/>
</dbReference>
<organism evidence="12 25">
    <name type="scientific">Bacteroides thetaiotaomicron</name>
    <dbReference type="NCBI Taxonomy" id="818"/>
    <lineage>
        <taxon>Bacteria</taxon>
        <taxon>Pseudomonadati</taxon>
        <taxon>Bacteroidota</taxon>
        <taxon>Bacteroidia</taxon>
        <taxon>Bacteroidales</taxon>
        <taxon>Bacteroidaceae</taxon>
        <taxon>Bacteroides</taxon>
    </lineage>
</organism>
<proteinExistence type="inferred from homology"/>
<comment type="function">
    <text evidence="5">Modulates RecA activity.</text>
</comment>
<evidence type="ECO:0000313" key="16">
    <source>
        <dbReference type="EMBL" id="RHD90965.1"/>
    </source>
</evidence>
<dbReference type="PATRIC" id="fig|818.23.peg.4699"/>
<dbReference type="HAMAP" id="MF_01114">
    <property type="entry name" value="RecX"/>
    <property type="match status" value="1"/>
</dbReference>
<evidence type="ECO:0000313" key="23">
    <source>
        <dbReference type="Proteomes" id="UP000436858"/>
    </source>
</evidence>
<dbReference type="Proteomes" id="UP000488521">
    <property type="component" value="Unassembled WGS sequence"/>
</dbReference>
<dbReference type="Proteomes" id="UP000436858">
    <property type="component" value="Unassembled WGS sequence"/>
</dbReference>
<dbReference type="InterPro" id="IPR003783">
    <property type="entry name" value="Regulatory_RecX"/>
</dbReference>
<dbReference type="Proteomes" id="UP000440614">
    <property type="component" value="Unassembled WGS sequence"/>
</dbReference>
<dbReference type="EMBL" id="QROV01000012">
    <property type="protein sequence ID" value="RHL58770.1"/>
    <property type="molecule type" value="Genomic_DNA"/>
</dbReference>
<dbReference type="Proteomes" id="UP000095541">
    <property type="component" value="Unassembled WGS sequence"/>
</dbReference>
<evidence type="ECO:0000256" key="3">
    <source>
        <dbReference type="ARBA" id="ARBA00018111"/>
    </source>
</evidence>
<reference evidence="23 24" key="3">
    <citation type="journal article" date="2019" name="Nat. Med.">
        <title>A library of human gut bacterial isolates paired with longitudinal multiomics data enables mechanistic microbiome research.</title>
        <authorList>
            <person name="Poyet M."/>
            <person name="Groussin M."/>
            <person name="Gibbons S.M."/>
            <person name="Avila-Pacheco J."/>
            <person name="Jiang X."/>
            <person name="Kearney S.M."/>
            <person name="Perrotta A.R."/>
            <person name="Berdy B."/>
            <person name="Zhao S."/>
            <person name="Lieberman T.D."/>
            <person name="Swanson P.K."/>
            <person name="Smith M."/>
            <person name="Roesemann S."/>
            <person name="Alexander J.E."/>
            <person name="Rich S.A."/>
            <person name="Livny J."/>
            <person name="Vlamakis H."/>
            <person name="Clish C."/>
            <person name="Bullock K."/>
            <person name="Deik A."/>
            <person name="Scott J."/>
            <person name="Pierce K.A."/>
            <person name="Xavier R.J."/>
            <person name="Alm E.J."/>
        </authorList>
    </citation>
    <scope>NUCLEOTIDE SEQUENCE [LARGE SCALE GENOMIC DNA]</scope>
    <source>
        <strain evidence="12 25">BIOML-A156</strain>
        <strain evidence="13 23">BIOML-A162</strain>
        <strain evidence="11 24">BIOML-A188</strain>
    </source>
</reference>
<dbReference type="EMBL" id="CZBI01000005">
    <property type="protein sequence ID" value="CUQ30972.1"/>
    <property type="molecule type" value="Genomic_DNA"/>
</dbReference>
<dbReference type="EMBL" id="JAQNVG010000050">
    <property type="protein sequence ID" value="MDC2238453.1"/>
    <property type="molecule type" value="Genomic_DNA"/>
</dbReference>
<evidence type="ECO:0000313" key="18">
    <source>
        <dbReference type="EMBL" id="UYU69943.1"/>
    </source>
</evidence>
<feature type="domain" description="RecX second three-helical" evidence="6">
    <location>
        <begin position="56"/>
        <end position="92"/>
    </location>
</feature>
<dbReference type="Proteomes" id="UP000283616">
    <property type="component" value="Unassembled WGS sequence"/>
</dbReference>
<reference evidence="15" key="6">
    <citation type="submission" date="2022-10" db="EMBL/GenBank/DDBJ databases">
        <title>Human gut microbiome strain richness.</title>
        <authorList>
            <person name="Chen-Liaw A."/>
        </authorList>
    </citation>
    <scope>NUCLEOTIDE SEQUENCE</scope>
    <source>
        <strain evidence="15">1001283st1_A3_1001283B150304_161114</strain>
    </source>
</reference>
<evidence type="ECO:0000256" key="5">
    <source>
        <dbReference type="HAMAP-Rule" id="MF_01114"/>
    </source>
</evidence>
<dbReference type="Proteomes" id="UP001217776">
    <property type="component" value="Unassembled WGS sequence"/>
</dbReference>
<dbReference type="Proteomes" id="UP001200544">
    <property type="component" value="Unassembled WGS sequence"/>
</dbReference>
<dbReference type="Proteomes" id="UP000284785">
    <property type="component" value="Unassembled WGS sequence"/>
</dbReference>
<dbReference type="InterPro" id="IPR036388">
    <property type="entry name" value="WH-like_DNA-bd_sf"/>
</dbReference>
<evidence type="ECO:0000256" key="4">
    <source>
        <dbReference type="ARBA" id="ARBA00022490"/>
    </source>
</evidence>
<evidence type="ECO:0000313" key="25">
    <source>
        <dbReference type="Proteomes" id="UP000488521"/>
    </source>
</evidence>
<evidence type="ECO:0000313" key="12">
    <source>
        <dbReference type="EMBL" id="KAB4475583.1"/>
    </source>
</evidence>
<dbReference type="Proteomes" id="UP001156216">
    <property type="component" value="Chromosome"/>
</dbReference>
<dbReference type="GO" id="GO:0005737">
    <property type="term" value="C:cytoplasm"/>
    <property type="evidence" value="ECO:0007669"/>
    <property type="project" value="UniProtKB-SubCell"/>
</dbReference>
<dbReference type="PANTHER" id="PTHR33602:SF1">
    <property type="entry name" value="REGULATORY PROTEIN RECX FAMILY PROTEIN"/>
    <property type="match status" value="1"/>
</dbReference>
<reference evidence="21 22" key="2">
    <citation type="submission" date="2018-08" db="EMBL/GenBank/DDBJ databases">
        <title>A genome reference for cultivated species of the human gut microbiota.</title>
        <authorList>
            <person name="Zou Y."/>
            <person name="Xue W."/>
            <person name="Luo G."/>
        </authorList>
    </citation>
    <scope>NUCLEOTIDE SEQUENCE [LARGE SCALE GENOMIC DNA]</scope>
    <source>
        <strain evidence="17 21">AF37-12</strain>
        <strain evidence="16 22">AM30-26</strain>
    </source>
</reference>
<dbReference type="EMBL" id="WCRS01000004">
    <property type="protein sequence ID" value="KAB4475583.1"/>
    <property type="molecule type" value="Genomic_DNA"/>
</dbReference>
<dbReference type="InterPro" id="IPR053926">
    <property type="entry name" value="RecX_HTH_1st"/>
</dbReference>
<gene>
    <name evidence="5" type="primary">recX</name>
    <name evidence="17" type="ORF">DW011_11870</name>
    <name evidence="16" type="ORF">DW780_03130</name>
    <name evidence="9" type="ORF">ERS852511_03341</name>
    <name evidence="10" type="ORF">ERS852557_03480</name>
    <name evidence="12" type="ORF">GAN59_08945</name>
    <name evidence="13" type="ORF">GAN91_19630</name>
    <name evidence="11" type="ORF">GAO51_17515</name>
    <name evidence="14" type="ORF">K0H07_21090</name>
    <name evidence="18" type="ORF">KQP59_16870</name>
    <name evidence="15" type="ORF">PO127_22165</name>
</gene>
<dbReference type="InterPro" id="IPR053925">
    <property type="entry name" value="RecX_HTH_3rd"/>
</dbReference>
<evidence type="ECO:0000256" key="2">
    <source>
        <dbReference type="ARBA" id="ARBA00009695"/>
    </source>
</evidence>
<evidence type="ECO:0000313" key="17">
    <source>
        <dbReference type="EMBL" id="RHL58770.1"/>
    </source>
</evidence>
<evidence type="ECO:0000259" key="8">
    <source>
        <dbReference type="Pfam" id="PF21982"/>
    </source>
</evidence>
<dbReference type="EMBL" id="QSJP01000002">
    <property type="protein sequence ID" value="RHD90965.1"/>
    <property type="molecule type" value="Genomic_DNA"/>
</dbReference>
<dbReference type="AlphaFoldDB" id="A0A0P0F4T4"/>
<dbReference type="SMR" id="A0A0P0F4T4"/>
<evidence type="ECO:0000313" key="11">
    <source>
        <dbReference type="EMBL" id="KAB4309688.1"/>
    </source>
</evidence>
<name>A0A0P0F4T4_BACT4</name>
<dbReference type="EMBL" id="JAHYQA010000015">
    <property type="protein sequence ID" value="MCE9239636.1"/>
    <property type="molecule type" value="Genomic_DNA"/>
</dbReference>
<accession>A0A0P0F4T4</accession>
<accession>C6IPZ5</accession>
<dbReference type="EMBL" id="CP083681">
    <property type="protein sequence ID" value="UYU69943.1"/>
    <property type="molecule type" value="Genomic_DNA"/>
</dbReference>
<dbReference type="DNASU" id="1072350"/>
<evidence type="ECO:0000313" key="15">
    <source>
        <dbReference type="EMBL" id="MDC2238453.1"/>
    </source>
</evidence>
<dbReference type="Proteomes" id="UP000095576">
    <property type="component" value="Unassembled WGS sequence"/>
</dbReference>
<dbReference type="KEGG" id="btho:Btheta7330_04566"/>
<evidence type="ECO:0000313" key="13">
    <source>
        <dbReference type="EMBL" id="KAB4477713.1"/>
    </source>
</evidence>
<dbReference type="GeneID" id="60924899"/>
<evidence type="ECO:0000313" key="20">
    <source>
        <dbReference type="Proteomes" id="UP000095576"/>
    </source>
</evidence>
<dbReference type="EMBL" id="WCRY01000021">
    <property type="protein sequence ID" value="KAB4477713.1"/>
    <property type="molecule type" value="Genomic_DNA"/>
</dbReference>
<dbReference type="InterPro" id="IPR053924">
    <property type="entry name" value="RecX_HTH_2nd"/>
</dbReference>
<feature type="domain" description="RecX first three-helical" evidence="8">
    <location>
        <begin position="10"/>
        <end position="49"/>
    </location>
</feature>
<dbReference type="RefSeq" id="WP_008762666.1">
    <property type="nucleotide sequence ID" value="NZ_BAABXH010000002.1"/>
</dbReference>
<dbReference type="Pfam" id="PF21982">
    <property type="entry name" value="RecX_HTH1"/>
    <property type="match status" value="1"/>
</dbReference>